<protein>
    <recommendedName>
        <fullName evidence="1">Ras-GEF domain-containing protein</fullName>
    </recommendedName>
</protein>
<reference evidence="2" key="1">
    <citation type="submission" date="2022-12" db="EMBL/GenBank/DDBJ databases">
        <authorList>
            <person name="Petersen C."/>
        </authorList>
    </citation>
    <scope>NUCLEOTIDE SEQUENCE</scope>
    <source>
        <strain evidence="2">IBT 16125</strain>
    </source>
</reference>
<proteinExistence type="predicted"/>
<organism evidence="2 3">
    <name type="scientific">Penicillium daleae</name>
    <dbReference type="NCBI Taxonomy" id="63821"/>
    <lineage>
        <taxon>Eukaryota</taxon>
        <taxon>Fungi</taxon>
        <taxon>Dikarya</taxon>
        <taxon>Ascomycota</taxon>
        <taxon>Pezizomycotina</taxon>
        <taxon>Eurotiomycetes</taxon>
        <taxon>Eurotiomycetidae</taxon>
        <taxon>Eurotiales</taxon>
        <taxon>Aspergillaceae</taxon>
        <taxon>Penicillium</taxon>
    </lineage>
</organism>
<name>A0AAD6C3L3_9EURO</name>
<evidence type="ECO:0000313" key="2">
    <source>
        <dbReference type="EMBL" id="KAJ5449491.1"/>
    </source>
</evidence>
<dbReference type="Proteomes" id="UP001213681">
    <property type="component" value="Unassembled WGS sequence"/>
</dbReference>
<dbReference type="GeneID" id="81599565"/>
<accession>A0AAD6C3L3</accession>
<sequence>MADRVPQVPAIRHSVFEVPWPMVDLEVTRQLEDADLSSDNNGFPSARHCRKVSLKDSPVSWKIFSKHEDTGAVTMQLLRESWNMFKGLGLRDWADDVLGMPSTKMKIFRLYYSRLAFSLFSFLRQVPDEITTYDSIVSTIRTHDRFLYASLLHGLTHAKDRSPYPALTLDTSPITTPVKDLLSNPSPDIICQFAVLETRYQRYCRRADLANGSYFQIATTLLTLVSDQSVVSGSRILTRDILPSFRQISLEGVWNDDCHLKALARRWSCLCHEAEEIAASGRLNTKLLGLAQDLYNHRDFFSLTAILRGLSNGGVGLEPVLSAFLDDSRNYGQYRLNLHKEPCLPFIYPFIKDLKLGNHKAVQGIFGFLCYDQIFTQAM</sequence>
<feature type="domain" description="Ras-GEF" evidence="1">
    <location>
        <begin position="275"/>
        <end position="356"/>
    </location>
</feature>
<gene>
    <name evidence="2" type="ORF">N7458_005940</name>
</gene>
<keyword evidence="3" id="KW-1185">Reference proteome</keyword>
<dbReference type="Gene3D" id="1.10.840.10">
    <property type="entry name" value="Ras guanine-nucleotide exchange factors catalytic domain"/>
    <property type="match status" value="1"/>
</dbReference>
<evidence type="ECO:0000259" key="1">
    <source>
        <dbReference type="Pfam" id="PF00617"/>
    </source>
</evidence>
<dbReference type="RefSeq" id="XP_056765026.1">
    <property type="nucleotide sequence ID" value="XM_056909322.1"/>
</dbReference>
<dbReference type="InterPro" id="IPR036964">
    <property type="entry name" value="RASGEF_cat_dom_sf"/>
</dbReference>
<dbReference type="InterPro" id="IPR001895">
    <property type="entry name" value="RASGEF_cat_dom"/>
</dbReference>
<reference evidence="2" key="2">
    <citation type="journal article" date="2023" name="IMA Fungus">
        <title>Comparative genomic study of the Penicillium genus elucidates a diverse pangenome and 15 lateral gene transfer events.</title>
        <authorList>
            <person name="Petersen C."/>
            <person name="Sorensen T."/>
            <person name="Nielsen M.R."/>
            <person name="Sondergaard T.E."/>
            <person name="Sorensen J.L."/>
            <person name="Fitzpatrick D.A."/>
            <person name="Frisvad J.C."/>
            <person name="Nielsen K.L."/>
        </authorList>
    </citation>
    <scope>NUCLEOTIDE SEQUENCE</scope>
    <source>
        <strain evidence="2">IBT 16125</strain>
    </source>
</reference>
<dbReference type="AlphaFoldDB" id="A0AAD6C3L3"/>
<dbReference type="GO" id="GO:0005085">
    <property type="term" value="F:guanyl-nucleotide exchange factor activity"/>
    <property type="evidence" value="ECO:0007669"/>
    <property type="project" value="InterPro"/>
</dbReference>
<dbReference type="SUPFAM" id="SSF48366">
    <property type="entry name" value="Ras GEF"/>
    <property type="match status" value="1"/>
</dbReference>
<dbReference type="EMBL" id="JAPVEA010000006">
    <property type="protein sequence ID" value="KAJ5449491.1"/>
    <property type="molecule type" value="Genomic_DNA"/>
</dbReference>
<dbReference type="GO" id="GO:0007264">
    <property type="term" value="P:small GTPase-mediated signal transduction"/>
    <property type="evidence" value="ECO:0007669"/>
    <property type="project" value="InterPro"/>
</dbReference>
<dbReference type="InterPro" id="IPR023578">
    <property type="entry name" value="Ras_GEF_dom_sf"/>
</dbReference>
<comment type="caution">
    <text evidence="2">The sequence shown here is derived from an EMBL/GenBank/DDBJ whole genome shotgun (WGS) entry which is preliminary data.</text>
</comment>
<evidence type="ECO:0000313" key="3">
    <source>
        <dbReference type="Proteomes" id="UP001213681"/>
    </source>
</evidence>
<dbReference type="Pfam" id="PF00617">
    <property type="entry name" value="RasGEF"/>
    <property type="match status" value="1"/>
</dbReference>